<protein>
    <submittedName>
        <fullName evidence="2">Uncharacterized protein</fullName>
    </submittedName>
</protein>
<proteinExistence type="predicted"/>
<organism evidence="2 3">
    <name type="scientific">Gracilariopsis chorda</name>
    <dbReference type="NCBI Taxonomy" id="448386"/>
    <lineage>
        <taxon>Eukaryota</taxon>
        <taxon>Rhodophyta</taxon>
        <taxon>Florideophyceae</taxon>
        <taxon>Rhodymeniophycidae</taxon>
        <taxon>Gracilariales</taxon>
        <taxon>Gracilariaceae</taxon>
        <taxon>Gracilariopsis</taxon>
    </lineage>
</organism>
<feature type="region of interest" description="Disordered" evidence="1">
    <location>
        <begin position="1"/>
        <end position="20"/>
    </location>
</feature>
<keyword evidence="3" id="KW-1185">Reference proteome</keyword>
<accession>A0A2V3J4T5</accession>
<feature type="compositionally biased region" description="Polar residues" evidence="1">
    <location>
        <begin position="1"/>
        <end position="13"/>
    </location>
</feature>
<reference evidence="2 3" key="1">
    <citation type="journal article" date="2018" name="Mol. Biol. Evol.">
        <title>Analysis of the draft genome of the red seaweed Gracilariopsis chorda provides insights into genome size evolution in Rhodophyta.</title>
        <authorList>
            <person name="Lee J."/>
            <person name="Yang E.C."/>
            <person name="Graf L."/>
            <person name="Yang J.H."/>
            <person name="Qiu H."/>
            <person name="Zel Zion U."/>
            <person name="Chan C.X."/>
            <person name="Stephens T.G."/>
            <person name="Weber A.P.M."/>
            <person name="Boo G.H."/>
            <person name="Boo S.M."/>
            <person name="Kim K.M."/>
            <person name="Shin Y."/>
            <person name="Jung M."/>
            <person name="Lee S.J."/>
            <person name="Yim H.S."/>
            <person name="Lee J.H."/>
            <person name="Bhattacharya D."/>
            <person name="Yoon H.S."/>
        </authorList>
    </citation>
    <scope>NUCLEOTIDE SEQUENCE [LARGE SCALE GENOMIC DNA]</scope>
    <source>
        <strain evidence="2 3">SKKU-2015</strain>
        <tissue evidence="2">Whole body</tissue>
    </source>
</reference>
<dbReference type="AlphaFoldDB" id="A0A2V3J4T5"/>
<gene>
    <name evidence="2" type="ORF">BWQ96_00715</name>
</gene>
<comment type="caution">
    <text evidence="2">The sequence shown here is derived from an EMBL/GenBank/DDBJ whole genome shotgun (WGS) entry which is preliminary data.</text>
</comment>
<dbReference type="Proteomes" id="UP000247409">
    <property type="component" value="Unassembled WGS sequence"/>
</dbReference>
<sequence length="222" mass="24850">MRWATSRTSTNTHPPIHVSRPASMERYNAAIRSMKGRIREWKADKSLDVVWSIIEKTLVPYYEREKEDVRLAKFQRVSMDSDFIADLARTSDKDLSAVVNARDCNGFLPISSRENTGVDVRRTSTTEIGDVEARNLEEDINCTGVIFPKQYDIGTQAAEHRDVNAVGGAVENKMVADQLHTKESNPDDDVLLIDSFIDDEEVPSHSLFASVCLSSTATEVVD</sequence>
<dbReference type="EMBL" id="NBIV01000005">
    <property type="protein sequence ID" value="PXF49399.1"/>
    <property type="molecule type" value="Genomic_DNA"/>
</dbReference>
<name>A0A2V3J4T5_9FLOR</name>
<evidence type="ECO:0000256" key="1">
    <source>
        <dbReference type="SAM" id="MobiDB-lite"/>
    </source>
</evidence>
<evidence type="ECO:0000313" key="2">
    <source>
        <dbReference type="EMBL" id="PXF49399.1"/>
    </source>
</evidence>
<evidence type="ECO:0000313" key="3">
    <source>
        <dbReference type="Proteomes" id="UP000247409"/>
    </source>
</evidence>